<dbReference type="GO" id="GO:0005886">
    <property type="term" value="C:plasma membrane"/>
    <property type="evidence" value="ECO:0007669"/>
    <property type="project" value="UniProtKB-SubCell"/>
</dbReference>
<dbReference type="Pfam" id="PF01252">
    <property type="entry name" value="Peptidase_A8"/>
    <property type="match status" value="1"/>
</dbReference>
<evidence type="ECO:0000256" key="6">
    <source>
        <dbReference type="ARBA" id="ARBA00022801"/>
    </source>
</evidence>
<gene>
    <name evidence="9" type="primary">lspA</name>
    <name evidence="12" type="ORF">BJ980_000884</name>
</gene>
<feature type="compositionally biased region" description="Polar residues" evidence="11">
    <location>
        <begin position="34"/>
        <end position="47"/>
    </location>
</feature>
<keyword evidence="8 9" id="KW-0472">Membrane</keyword>
<evidence type="ECO:0000256" key="8">
    <source>
        <dbReference type="ARBA" id="ARBA00023136"/>
    </source>
</evidence>
<comment type="catalytic activity">
    <reaction evidence="9">
        <text>Release of signal peptides from bacterial membrane prolipoproteins. Hydrolyzes -Xaa-Yaa-Zaa-|-(S,diacylglyceryl)Cys-, in which Xaa is hydrophobic (preferably Leu), and Yaa (Ala or Ser) and Zaa (Gly or Ala) have small, neutral side chains.</text>
        <dbReference type="EC" id="3.4.23.36"/>
    </reaction>
</comment>
<evidence type="ECO:0000256" key="3">
    <source>
        <dbReference type="ARBA" id="ARBA00022670"/>
    </source>
</evidence>
<feature type="active site" evidence="9">
    <location>
        <position position="178"/>
    </location>
</feature>
<dbReference type="InterPro" id="IPR001872">
    <property type="entry name" value="Peptidase_A8"/>
</dbReference>
<feature type="transmembrane region" description="Helical" evidence="9">
    <location>
        <begin position="122"/>
        <end position="139"/>
    </location>
</feature>
<accession>A0A7Y9RYV5</accession>
<dbReference type="PRINTS" id="PR00781">
    <property type="entry name" value="LIPOSIGPTASE"/>
</dbReference>
<keyword evidence="7 9" id="KW-1133">Transmembrane helix</keyword>
<feature type="region of interest" description="Disordered" evidence="11">
    <location>
        <begin position="1"/>
        <end position="52"/>
    </location>
</feature>
<evidence type="ECO:0000256" key="2">
    <source>
        <dbReference type="ARBA" id="ARBA00022475"/>
    </source>
</evidence>
<evidence type="ECO:0000313" key="13">
    <source>
        <dbReference type="Proteomes" id="UP000540656"/>
    </source>
</evidence>
<evidence type="ECO:0000256" key="11">
    <source>
        <dbReference type="SAM" id="MobiDB-lite"/>
    </source>
</evidence>
<comment type="caution">
    <text evidence="12">The sequence shown here is derived from an EMBL/GenBank/DDBJ whole genome shotgun (WGS) entry which is preliminary data.</text>
</comment>
<feature type="active site" evidence="9">
    <location>
        <position position="192"/>
    </location>
</feature>
<protein>
    <recommendedName>
        <fullName evidence="9">Lipoprotein signal peptidase</fullName>
        <ecNumber evidence="9">3.4.23.36</ecNumber>
    </recommendedName>
    <alternativeName>
        <fullName evidence="9">Prolipoprotein signal peptidase</fullName>
    </alternativeName>
    <alternativeName>
        <fullName evidence="9">Signal peptidase II</fullName>
        <shortName evidence="9">SPase II</shortName>
    </alternativeName>
</protein>
<dbReference type="NCBIfam" id="TIGR00077">
    <property type="entry name" value="lspA"/>
    <property type="match status" value="1"/>
</dbReference>
<evidence type="ECO:0000256" key="10">
    <source>
        <dbReference type="RuleBase" id="RU004181"/>
    </source>
</evidence>
<comment type="subcellular location">
    <subcellularLocation>
        <location evidence="9">Cell membrane</location>
        <topology evidence="9">Multi-pass membrane protein</topology>
    </subcellularLocation>
</comment>
<evidence type="ECO:0000313" key="12">
    <source>
        <dbReference type="EMBL" id="NYG57961.1"/>
    </source>
</evidence>
<keyword evidence="3 9" id="KW-0645">Protease</keyword>
<dbReference type="RefSeq" id="WP_179501171.1">
    <property type="nucleotide sequence ID" value="NZ_JACCAA010000001.1"/>
</dbReference>
<dbReference type="EC" id="3.4.23.36" evidence="9"/>
<feature type="transmembrane region" description="Helical" evidence="9">
    <location>
        <begin position="146"/>
        <end position="166"/>
    </location>
</feature>
<dbReference type="EMBL" id="JACCAA010000001">
    <property type="protein sequence ID" value="NYG57961.1"/>
    <property type="molecule type" value="Genomic_DNA"/>
</dbReference>
<dbReference type="HAMAP" id="MF_00161">
    <property type="entry name" value="LspA"/>
    <property type="match status" value="1"/>
</dbReference>
<proteinExistence type="inferred from homology"/>
<feature type="transmembrane region" description="Helical" evidence="9">
    <location>
        <begin position="186"/>
        <end position="204"/>
    </location>
</feature>
<dbReference type="PANTHER" id="PTHR33695">
    <property type="entry name" value="LIPOPROTEIN SIGNAL PEPTIDASE"/>
    <property type="match status" value="1"/>
</dbReference>
<name>A0A7Y9RYV5_9ACTN</name>
<comment type="pathway">
    <text evidence="9">Protein modification; lipoprotein biosynthesis (signal peptide cleavage).</text>
</comment>
<sequence>MQAASRAPLNGDDENPEPTSVERAPDDSPDGSREGSTVDSTGDSGEQNVDLARTPPIRRTPFLITFWLIGLVGLGLDQATKQWATSTLEGRGSVPVLGDWLNWHLTFNSGASFSMGTSYTEVLSVLALAATILVVYLSFRLGSRGWAVGLGFLLAGVGGNLTDRLFRAPGPFEGHVVDFIALPNWPIFNLADICINVAAVLIIVQTIRGIRLNGTLHD</sequence>
<dbReference type="Proteomes" id="UP000540656">
    <property type="component" value="Unassembled WGS sequence"/>
</dbReference>
<evidence type="ECO:0000256" key="5">
    <source>
        <dbReference type="ARBA" id="ARBA00022750"/>
    </source>
</evidence>
<dbReference type="AlphaFoldDB" id="A0A7Y9RYV5"/>
<keyword evidence="6 9" id="KW-0378">Hydrolase</keyword>
<comment type="similarity">
    <text evidence="1 9 10">Belongs to the peptidase A8 family.</text>
</comment>
<evidence type="ECO:0000256" key="9">
    <source>
        <dbReference type="HAMAP-Rule" id="MF_00161"/>
    </source>
</evidence>
<comment type="function">
    <text evidence="9">This protein specifically catalyzes the removal of signal peptides from prolipoproteins.</text>
</comment>
<feature type="transmembrane region" description="Helical" evidence="9">
    <location>
        <begin position="60"/>
        <end position="76"/>
    </location>
</feature>
<feature type="compositionally biased region" description="Basic and acidic residues" evidence="11">
    <location>
        <begin position="23"/>
        <end position="33"/>
    </location>
</feature>
<dbReference type="GO" id="GO:0004190">
    <property type="term" value="F:aspartic-type endopeptidase activity"/>
    <property type="evidence" value="ECO:0007669"/>
    <property type="project" value="UniProtKB-UniRule"/>
</dbReference>
<dbReference type="PANTHER" id="PTHR33695:SF1">
    <property type="entry name" value="LIPOPROTEIN SIGNAL PEPTIDASE"/>
    <property type="match status" value="1"/>
</dbReference>
<organism evidence="12 13">
    <name type="scientific">Nocardioides daedukensis</name>
    <dbReference type="NCBI Taxonomy" id="634462"/>
    <lineage>
        <taxon>Bacteria</taxon>
        <taxon>Bacillati</taxon>
        <taxon>Actinomycetota</taxon>
        <taxon>Actinomycetes</taxon>
        <taxon>Propionibacteriales</taxon>
        <taxon>Nocardioidaceae</taxon>
        <taxon>Nocardioides</taxon>
    </lineage>
</organism>
<keyword evidence="13" id="KW-1185">Reference proteome</keyword>
<evidence type="ECO:0000256" key="4">
    <source>
        <dbReference type="ARBA" id="ARBA00022692"/>
    </source>
</evidence>
<dbReference type="GO" id="GO:0006508">
    <property type="term" value="P:proteolysis"/>
    <property type="evidence" value="ECO:0007669"/>
    <property type="project" value="UniProtKB-KW"/>
</dbReference>
<keyword evidence="5 9" id="KW-0064">Aspartyl protease</keyword>
<keyword evidence="2 9" id="KW-1003">Cell membrane</keyword>
<evidence type="ECO:0000256" key="1">
    <source>
        <dbReference type="ARBA" id="ARBA00006139"/>
    </source>
</evidence>
<evidence type="ECO:0000256" key="7">
    <source>
        <dbReference type="ARBA" id="ARBA00022989"/>
    </source>
</evidence>
<reference evidence="12 13" key="1">
    <citation type="submission" date="2020-07" db="EMBL/GenBank/DDBJ databases">
        <title>Sequencing the genomes of 1000 actinobacteria strains.</title>
        <authorList>
            <person name="Klenk H.-P."/>
        </authorList>
    </citation>
    <scope>NUCLEOTIDE SEQUENCE [LARGE SCALE GENOMIC DNA]</scope>
    <source>
        <strain evidence="12 13">DSM 23819</strain>
    </source>
</reference>
<dbReference type="UniPathway" id="UPA00665"/>
<keyword evidence="4 9" id="KW-0812">Transmembrane</keyword>